<dbReference type="PANTHER" id="PTHR13031">
    <property type="entry name" value="RIBONUCLEASE P SUBUNIT P30"/>
    <property type="match status" value="1"/>
</dbReference>
<comment type="subcellular location">
    <subcellularLocation>
        <location evidence="1">Nucleus</location>
    </subcellularLocation>
</comment>
<feature type="region of interest" description="Disordered" evidence="4">
    <location>
        <begin position="247"/>
        <end position="309"/>
    </location>
</feature>
<dbReference type="GO" id="GO:0005655">
    <property type="term" value="C:nucleolar ribonuclease P complex"/>
    <property type="evidence" value="ECO:0007669"/>
    <property type="project" value="TreeGrafter"/>
</dbReference>
<dbReference type="GO" id="GO:0003723">
    <property type="term" value="F:RNA binding"/>
    <property type="evidence" value="ECO:0007669"/>
    <property type="project" value="TreeGrafter"/>
</dbReference>
<dbReference type="InterPro" id="IPR016195">
    <property type="entry name" value="Pol/histidinol_Pase-like"/>
</dbReference>
<feature type="compositionally biased region" description="Acidic residues" evidence="4">
    <location>
        <begin position="253"/>
        <end position="276"/>
    </location>
</feature>
<dbReference type="Proteomes" id="UP000075920">
    <property type="component" value="Unassembled WGS sequence"/>
</dbReference>
<dbReference type="AlphaFoldDB" id="A0A182WHG7"/>
<dbReference type="FunFam" id="3.20.20.140:FF:000187">
    <property type="entry name" value="Ribonuclease P protein subunit p30-like Protein"/>
    <property type="match status" value="1"/>
</dbReference>
<keyword evidence="6" id="KW-1185">Reference proteome</keyword>
<proteinExistence type="inferred from homology"/>
<dbReference type="Pfam" id="PF01876">
    <property type="entry name" value="RNase_P_p30"/>
    <property type="match status" value="1"/>
</dbReference>
<evidence type="ECO:0000256" key="4">
    <source>
        <dbReference type="SAM" id="MobiDB-lite"/>
    </source>
</evidence>
<dbReference type="Gene3D" id="3.20.20.140">
    <property type="entry name" value="Metal-dependent hydrolases"/>
    <property type="match status" value="1"/>
</dbReference>
<evidence type="ECO:0000313" key="6">
    <source>
        <dbReference type="Proteomes" id="UP000075920"/>
    </source>
</evidence>
<reference evidence="5" key="2">
    <citation type="submission" date="2020-05" db="UniProtKB">
        <authorList>
            <consortium name="EnsemblMetazoa"/>
        </authorList>
    </citation>
    <scope>IDENTIFICATION</scope>
    <source>
        <strain evidence="5">MINIMUS1</strain>
    </source>
</reference>
<dbReference type="EnsemblMetazoa" id="AMIN009819-RA">
    <property type="protein sequence ID" value="AMIN009819-PA"/>
    <property type="gene ID" value="AMIN009819"/>
</dbReference>
<dbReference type="SUPFAM" id="SSF89550">
    <property type="entry name" value="PHP domain-like"/>
    <property type="match status" value="1"/>
</dbReference>
<dbReference type="STRING" id="112268.A0A182WHG7"/>
<protein>
    <submittedName>
        <fullName evidence="5">Uncharacterized protein</fullName>
    </submittedName>
</protein>
<dbReference type="InterPro" id="IPR002738">
    <property type="entry name" value="RNase_P_p30"/>
</dbReference>
<reference evidence="6" key="1">
    <citation type="submission" date="2013-03" db="EMBL/GenBank/DDBJ databases">
        <title>The Genome Sequence of Anopheles minimus MINIMUS1.</title>
        <authorList>
            <consortium name="The Broad Institute Genomics Platform"/>
            <person name="Neafsey D.E."/>
            <person name="Walton C."/>
            <person name="Walker B."/>
            <person name="Young S.K."/>
            <person name="Zeng Q."/>
            <person name="Gargeya S."/>
            <person name="Fitzgerald M."/>
            <person name="Haas B."/>
            <person name="Abouelleil A."/>
            <person name="Allen A.W."/>
            <person name="Alvarado L."/>
            <person name="Arachchi H.M."/>
            <person name="Berlin A.M."/>
            <person name="Chapman S.B."/>
            <person name="Gainer-Dewar J."/>
            <person name="Goldberg J."/>
            <person name="Griggs A."/>
            <person name="Gujja S."/>
            <person name="Hansen M."/>
            <person name="Howarth C."/>
            <person name="Imamovic A."/>
            <person name="Ireland A."/>
            <person name="Larimer J."/>
            <person name="McCowan C."/>
            <person name="Murphy C."/>
            <person name="Pearson M."/>
            <person name="Poon T.W."/>
            <person name="Priest M."/>
            <person name="Roberts A."/>
            <person name="Saif S."/>
            <person name="Shea T."/>
            <person name="Sisk P."/>
            <person name="Sykes S."/>
            <person name="Wortman J."/>
            <person name="Nusbaum C."/>
            <person name="Birren B."/>
        </authorList>
    </citation>
    <scope>NUCLEOTIDE SEQUENCE [LARGE SCALE GENOMIC DNA]</scope>
    <source>
        <strain evidence="6">MINIMUS1</strain>
    </source>
</reference>
<organism evidence="5 6">
    <name type="scientific">Anopheles minimus</name>
    <dbReference type="NCBI Taxonomy" id="112268"/>
    <lineage>
        <taxon>Eukaryota</taxon>
        <taxon>Metazoa</taxon>
        <taxon>Ecdysozoa</taxon>
        <taxon>Arthropoda</taxon>
        <taxon>Hexapoda</taxon>
        <taxon>Insecta</taxon>
        <taxon>Pterygota</taxon>
        <taxon>Neoptera</taxon>
        <taxon>Endopterygota</taxon>
        <taxon>Diptera</taxon>
        <taxon>Nematocera</taxon>
        <taxon>Culicoidea</taxon>
        <taxon>Culicidae</taxon>
        <taxon>Anophelinae</taxon>
        <taxon>Anopheles</taxon>
    </lineage>
</organism>
<keyword evidence="3" id="KW-0819">tRNA processing</keyword>
<evidence type="ECO:0000256" key="3">
    <source>
        <dbReference type="ARBA" id="ARBA00022694"/>
    </source>
</evidence>
<name>A0A182WHG7_9DIPT</name>
<dbReference type="PANTHER" id="PTHR13031:SF0">
    <property type="entry name" value="RIBONUCLEASE P PROTEIN SUBUNIT P30"/>
    <property type="match status" value="1"/>
</dbReference>
<dbReference type="GO" id="GO:0008033">
    <property type="term" value="P:tRNA processing"/>
    <property type="evidence" value="ECO:0007669"/>
    <property type="project" value="UniProtKB-KW"/>
</dbReference>
<evidence type="ECO:0000256" key="2">
    <source>
        <dbReference type="ARBA" id="ARBA00007331"/>
    </source>
</evidence>
<comment type="similarity">
    <text evidence="2">Belongs to the eukaryotic/archaeal RNase P protein component 3 family.</text>
</comment>
<accession>A0A182WHG7</accession>
<dbReference type="VEuPathDB" id="VectorBase:AMIN009819"/>
<evidence type="ECO:0000256" key="1">
    <source>
        <dbReference type="ARBA" id="ARBA00004123"/>
    </source>
</evidence>
<sequence>MNNFTGFSDLCIPEARPAELEPIIREAIELGYRNVAIEQMLDVTNGEGASNKQDVVPKPYCLKALKASFGGQIRLLNRLTVIFSDASVSLALNRSNNIRSYNLIAALPTNDNSYQYACQTMACDIVTYHSSTTRIRMSRKFYYLAVDRNIAFELKYAPAIVNSSDRKATINRAHRYHSYGKSKNVIISSEATNPFQLRSPYDIANLGLIFGLSEEQAKESIRGIPNRILLSAEGRRFGKAGVVISRRMKPTEDSDDYSDSELEEDISDDENEEEGSIQDVTMDGATATDEKDDEENGQPPKKMAKHEKK</sequence>
<evidence type="ECO:0000313" key="5">
    <source>
        <dbReference type="EnsemblMetazoa" id="AMIN009819-PA"/>
    </source>
</evidence>